<comment type="similarity">
    <text evidence="1 2">Belongs to the cytochrome P450 family.</text>
</comment>
<evidence type="ECO:0000256" key="1">
    <source>
        <dbReference type="ARBA" id="ARBA00010617"/>
    </source>
</evidence>
<accession>A0ABY6I1S3</accession>
<dbReference type="EMBL" id="CP107567">
    <property type="protein sequence ID" value="UYQ60928.1"/>
    <property type="molecule type" value="Genomic_DNA"/>
</dbReference>
<name>A0ABY6I1S3_STRPE</name>
<keyword evidence="4" id="KW-1185">Reference proteome</keyword>
<dbReference type="PRINTS" id="PR00385">
    <property type="entry name" value="P450"/>
</dbReference>
<evidence type="ECO:0000256" key="2">
    <source>
        <dbReference type="RuleBase" id="RU000461"/>
    </source>
</evidence>
<dbReference type="SUPFAM" id="SSF48264">
    <property type="entry name" value="Cytochrome P450"/>
    <property type="match status" value="1"/>
</dbReference>
<dbReference type="PROSITE" id="PS00086">
    <property type="entry name" value="CYTOCHROME_P450"/>
    <property type="match status" value="1"/>
</dbReference>
<dbReference type="InterPro" id="IPR036396">
    <property type="entry name" value="Cyt_P450_sf"/>
</dbReference>
<keyword evidence="2" id="KW-0349">Heme</keyword>
<protein>
    <submittedName>
        <fullName evidence="3">Cytochrome P450</fullName>
    </submittedName>
</protein>
<dbReference type="Proteomes" id="UP001163878">
    <property type="component" value="Chromosome"/>
</dbReference>
<dbReference type="InterPro" id="IPR001128">
    <property type="entry name" value="Cyt_P450"/>
</dbReference>
<organism evidence="3 4">
    <name type="scientific">Streptomyces peucetius</name>
    <dbReference type="NCBI Taxonomy" id="1950"/>
    <lineage>
        <taxon>Bacteria</taxon>
        <taxon>Bacillati</taxon>
        <taxon>Actinomycetota</taxon>
        <taxon>Actinomycetes</taxon>
        <taxon>Kitasatosporales</taxon>
        <taxon>Streptomycetaceae</taxon>
        <taxon>Streptomyces</taxon>
    </lineage>
</organism>
<keyword evidence="2" id="KW-0503">Monooxygenase</keyword>
<evidence type="ECO:0000313" key="4">
    <source>
        <dbReference type="Proteomes" id="UP001163878"/>
    </source>
</evidence>
<dbReference type="Pfam" id="PF00067">
    <property type="entry name" value="p450"/>
    <property type="match status" value="1"/>
</dbReference>
<evidence type="ECO:0000313" key="3">
    <source>
        <dbReference type="EMBL" id="UYQ60928.1"/>
    </source>
</evidence>
<sequence length="379" mass="41505">MDYIALRGTGTIRRDDDLGVWIVTGFREVSELLRSPALSSAWPERGRTRLHGEQSETEGAPRTADIVRRWFMFNDAPRHQLLRGLMAPLFSAGRVAGLRPFVERTVGELLDGVPDRIDVVGGLSEPLAARVVCRVIGIPQEVAPRIAAWALDIAALLVADYLPRVVERGTKALQEIEGVVAETLRSSQVPAGSALDVLERAHQEGLIEEPDIAATASLLVFAGFDTTSTFIGKAVRALVHTGRWKDARTEHLTPVIDELLRFDTSVQQVARVAVAPVECAGHRIEPGDLVLLMLGVANRDDEVFPAPDTLDTERRTARHLAFGYGAHYCLGSGLARLEADAALTGLVERFGEAELAEPPVLRPHYGVTVLEHLWLRVRR</sequence>
<reference evidence="3" key="1">
    <citation type="submission" date="2022-10" db="EMBL/GenBank/DDBJ databases">
        <title>Cytochrome P450 Catalyzes Benzene Ring Formation in the Biosynthesis of Trialkyl-Substituted Aromatic Polyketides.</title>
        <authorList>
            <person name="Zhao E."/>
            <person name="Ge H."/>
        </authorList>
    </citation>
    <scope>NUCLEOTIDE SEQUENCE</scope>
    <source>
        <strain evidence="3">NA0869</strain>
    </source>
</reference>
<dbReference type="PANTHER" id="PTHR46696">
    <property type="entry name" value="P450, PUTATIVE (EUROFUNG)-RELATED"/>
    <property type="match status" value="1"/>
</dbReference>
<keyword evidence="2" id="KW-0560">Oxidoreductase</keyword>
<keyword evidence="2" id="KW-0479">Metal-binding</keyword>
<keyword evidence="2" id="KW-0408">Iron</keyword>
<gene>
    <name evidence="3" type="ORF">OGH68_05205</name>
</gene>
<dbReference type="PRINTS" id="PR00359">
    <property type="entry name" value="BP450"/>
</dbReference>
<dbReference type="InterPro" id="IPR002397">
    <property type="entry name" value="Cyt_P450_B"/>
</dbReference>
<dbReference type="PANTHER" id="PTHR46696:SF1">
    <property type="entry name" value="CYTOCHROME P450 YJIB-RELATED"/>
    <property type="match status" value="1"/>
</dbReference>
<proteinExistence type="inferred from homology"/>
<dbReference type="RefSeq" id="WP_264242134.1">
    <property type="nucleotide sequence ID" value="NZ_CP107567.1"/>
</dbReference>
<dbReference type="Gene3D" id="1.10.630.10">
    <property type="entry name" value="Cytochrome P450"/>
    <property type="match status" value="1"/>
</dbReference>
<dbReference type="InterPro" id="IPR017972">
    <property type="entry name" value="Cyt_P450_CS"/>
</dbReference>